<dbReference type="AlphaFoldDB" id="A0A4C1UZE5"/>
<accession>A0A4C1UZE5</accession>
<organism evidence="2 3">
    <name type="scientific">Eumeta variegata</name>
    <name type="common">Bagworm moth</name>
    <name type="synonym">Eumeta japonica</name>
    <dbReference type="NCBI Taxonomy" id="151549"/>
    <lineage>
        <taxon>Eukaryota</taxon>
        <taxon>Metazoa</taxon>
        <taxon>Ecdysozoa</taxon>
        <taxon>Arthropoda</taxon>
        <taxon>Hexapoda</taxon>
        <taxon>Insecta</taxon>
        <taxon>Pterygota</taxon>
        <taxon>Neoptera</taxon>
        <taxon>Endopterygota</taxon>
        <taxon>Lepidoptera</taxon>
        <taxon>Glossata</taxon>
        <taxon>Ditrysia</taxon>
        <taxon>Tineoidea</taxon>
        <taxon>Psychidae</taxon>
        <taxon>Oiketicinae</taxon>
        <taxon>Eumeta</taxon>
    </lineage>
</organism>
<protein>
    <submittedName>
        <fullName evidence="2">Uncharacterized protein</fullName>
    </submittedName>
</protein>
<name>A0A4C1UZE5_EUMVA</name>
<dbReference type="EMBL" id="BGZK01000242">
    <property type="protein sequence ID" value="GBP31174.1"/>
    <property type="molecule type" value="Genomic_DNA"/>
</dbReference>
<keyword evidence="3" id="KW-1185">Reference proteome</keyword>
<feature type="region of interest" description="Disordered" evidence="1">
    <location>
        <begin position="1"/>
        <end position="24"/>
    </location>
</feature>
<dbReference type="Proteomes" id="UP000299102">
    <property type="component" value="Unassembled WGS sequence"/>
</dbReference>
<sequence length="100" mass="11163">MSTVNNAAMTPTAGAGEFYRSDQLNRDAKLDGTNKELRELLLAFNCEHFSKKGAKHLNLSVLYIYIYDDDDDDDDGDDDDDDDDDDGDGDDDDDDDNVQC</sequence>
<proteinExistence type="predicted"/>
<reference evidence="2 3" key="1">
    <citation type="journal article" date="2019" name="Commun. Biol.">
        <title>The bagworm genome reveals a unique fibroin gene that provides high tensile strength.</title>
        <authorList>
            <person name="Kono N."/>
            <person name="Nakamura H."/>
            <person name="Ohtoshi R."/>
            <person name="Tomita M."/>
            <person name="Numata K."/>
            <person name="Arakawa K."/>
        </authorList>
    </citation>
    <scope>NUCLEOTIDE SEQUENCE [LARGE SCALE GENOMIC DNA]</scope>
</reference>
<evidence type="ECO:0000313" key="3">
    <source>
        <dbReference type="Proteomes" id="UP000299102"/>
    </source>
</evidence>
<feature type="region of interest" description="Disordered" evidence="1">
    <location>
        <begin position="70"/>
        <end position="100"/>
    </location>
</feature>
<evidence type="ECO:0000313" key="2">
    <source>
        <dbReference type="EMBL" id="GBP31174.1"/>
    </source>
</evidence>
<gene>
    <name evidence="2" type="ORF">EVAR_21612_1</name>
</gene>
<comment type="caution">
    <text evidence="2">The sequence shown here is derived from an EMBL/GenBank/DDBJ whole genome shotgun (WGS) entry which is preliminary data.</text>
</comment>
<evidence type="ECO:0000256" key="1">
    <source>
        <dbReference type="SAM" id="MobiDB-lite"/>
    </source>
</evidence>